<keyword evidence="2" id="KW-1185">Reference proteome</keyword>
<accession>A0A0A6NZK2</accession>
<dbReference type="InterPro" id="IPR039060">
    <property type="entry name" value="Antitox_HigA"/>
</dbReference>
<reference evidence="1 2" key="1">
    <citation type="submission" date="2016-05" db="EMBL/GenBank/DDBJ databases">
        <title>Single-cell genome of chain-forming Candidatus Thiomargarita nelsonii and comparison to other large sulfur-oxidizing bacteria.</title>
        <authorList>
            <person name="Winkel M."/>
            <person name="Salman V."/>
            <person name="Woyke T."/>
            <person name="Schulz-Vogt H."/>
            <person name="Richter M."/>
            <person name="Flood B."/>
            <person name="Bailey J."/>
            <person name="Amann R."/>
            <person name="Mussmann M."/>
        </authorList>
    </citation>
    <scope>NUCLEOTIDE SEQUENCE [LARGE SCALE GENOMIC DNA]</scope>
    <source>
        <strain evidence="1 2">THI036</strain>
    </source>
</reference>
<gene>
    <name evidence="1" type="ORF">THIOM_001708</name>
</gene>
<sequence>MSQLLENTINYWPIVAQVLSVPQTKADYQRTVTLLDELVDLVGDDESHSLTSLMDTLSLLVESYENEHYPITDVSAKEVLQSIMQEHGLQESDFPEIGDQQKVLGILNGEQQLNTQQIRALSERFHVSQMVFS</sequence>
<name>A0A0A6NZK2_9GAMM</name>
<dbReference type="GO" id="GO:0006355">
    <property type="term" value="P:regulation of DNA-templated transcription"/>
    <property type="evidence" value="ECO:0007669"/>
    <property type="project" value="InterPro"/>
</dbReference>
<proteinExistence type="predicted"/>
<organism evidence="1 2">
    <name type="scientific">Candidatus Thiomargarita nelsonii</name>
    <dbReference type="NCBI Taxonomy" id="1003181"/>
    <lineage>
        <taxon>Bacteria</taxon>
        <taxon>Pseudomonadati</taxon>
        <taxon>Pseudomonadota</taxon>
        <taxon>Gammaproteobacteria</taxon>
        <taxon>Thiotrichales</taxon>
        <taxon>Thiotrichaceae</taxon>
        <taxon>Thiomargarita</taxon>
    </lineage>
</organism>
<dbReference type="PANTHER" id="PTHR40455">
    <property type="entry name" value="ANTITOXIN HIGA"/>
    <property type="match status" value="1"/>
</dbReference>
<protein>
    <submittedName>
        <fullName evidence="1">Transcription regulator</fullName>
    </submittedName>
</protein>
<evidence type="ECO:0000313" key="2">
    <source>
        <dbReference type="Proteomes" id="UP000076962"/>
    </source>
</evidence>
<dbReference type="Proteomes" id="UP000076962">
    <property type="component" value="Unassembled WGS sequence"/>
</dbReference>
<evidence type="ECO:0000313" key="1">
    <source>
        <dbReference type="EMBL" id="OAD22490.1"/>
    </source>
</evidence>
<dbReference type="EMBL" id="LUTY01000915">
    <property type="protein sequence ID" value="OAD22490.1"/>
    <property type="molecule type" value="Genomic_DNA"/>
</dbReference>
<dbReference type="PANTHER" id="PTHR40455:SF1">
    <property type="entry name" value="ANTITOXIN HIGA"/>
    <property type="match status" value="1"/>
</dbReference>
<dbReference type="GO" id="GO:0001046">
    <property type="term" value="F:core promoter sequence-specific DNA binding"/>
    <property type="evidence" value="ECO:0007669"/>
    <property type="project" value="TreeGrafter"/>
</dbReference>
<dbReference type="AlphaFoldDB" id="A0A0A6NZK2"/>
<comment type="caution">
    <text evidence="1">The sequence shown here is derived from an EMBL/GenBank/DDBJ whole genome shotgun (WGS) entry which is preliminary data.</text>
</comment>